<dbReference type="PANTHER" id="PTHR11067">
    <property type="entry name" value="INOSINE TRIPHOSPHATE PYROPHOSPHATASE/HAM1 PROTEIN"/>
    <property type="match status" value="1"/>
</dbReference>
<evidence type="ECO:0000256" key="8">
    <source>
        <dbReference type="ARBA" id="ARBA00023080"/>
    </source>
</evidence>
<dbReference type="Gene3D" id="3.90.950.10">
    <property type="match status" value="1"/>
</dbReference>
<dbReference type="GO" id="GO:0035870">
    <property type="term" value="F:dITP diphosphatase activity"/>
    <property type="evidence" value="ECO:0007669"/>
    <property type="project" value="UniProtKB-ARBA"/>
</dbReference>
<evidence type="ECO:0000313" key="20">
    <source>
        <dbReference type="WBParaSite" id="L893_g24089.t1"/>
    </source>
</evidence>
<accession>A0A1I7Z935</accession>
<evidence type="ECO:0000256" key="6">
    <source>
        <dbReference type="ARBA" id="ARBA00022801"/>
    </source>
</evidence>
<dbReference type="CDD" id="cd00515">
    <property type="entry name" value="HAM1"/>
    <property type="match status" value="1"/>
</dbReference>
<dbReference type="GO" id="GO:0009146">
    <property type="term" value="P:purine nucleoside triphosphate catabolic process"/>
    <property type="evidence" value="ECO:0007669"/>
    <property type="project" value="UniProtKB-ARBA"/>
</dbReference>
<comment type="catalytic activity">
    <reaction evidence="9">
        <text>dITP + H2O = dIMP + diphosphate + H(+)</text>
        <dbReference type="Rhea" id="RHEA:28342"/>
        <dbReference type="ChEBI" id="CHEBI:15377"/>
        <dbReference type="ChEBI" id="CHEBI:15378"/>
        <dbReference type="ChEBI" id="CHEBI:33019"/>
        <dbReference type="ChEBI" id="CHEBI:61194"/>
        <dbReference type="ChEBI" id="CHEBI:61382"/>
        <dbReference type="EC" id="3.6.1.66"/>
    </reaction>
</comment>
<dbReference type="GO" id="GO:0017111">
    <property type="term" value="F:ribonucleoside triphosphate phosphatase activity"/>
    <property type="evidence" value="ECO:0007669"/>
    <property type="project" value="InterPro"/>
</dbReference>
<keyword evidence="5" id="KW-0547">Nucleotide-binding</keyword>
<evidence type="ECO:0000256" key="5">
    <source>
        <dbReference type="ARBA" id="ARBA00022741"/>
    </source>
</evidence>
<dbReference type="GO" id="GO:0000166">
    <property type="term" value="F:nucleotide binding"/>
    <property type="evidence" value="ECO:0007669"/>
    <property type="project" value="UniProtKB-KW"/>
</dbReference>
<evidence type="ECO:0000256" key="7">
    <source>
        <dbReference type="ARBA" id="ARBA00022842"/>
    </source>
</evidence>
<dbReference type="GO" id="GO:0046872">
    <property type="term" value="F:metal ion binding"/>
    <property type="evidence" value="ECO:0007669"/>
    <property type="project" value="UniProtKB-KW"/>
</dbReference>
<dbReference type="InterPro" id="IPR010743">
    <property type="entry name" value="Methionine_synth_MetW"/>
</dbReference>
<feature type="region of interest" description="Disordered" evidence="18">
    <location>
        <begin position="49"/>
        <end position="69"/>
    </location>
</feature>
<keyword evidence="6 17" id="KW-0378">Hydrolase</keyword>
<evidence type="ECO:0000313" key="19">
    <source>
        <dbReference type="Proteomes" id="UP000095287"/>
    </source>
</evidence>
<evidence type="ECO:0000256" key="14">
    <source>
        <dbReference type="ARBA" id="ARBA00078805"/>
    </source>
</evidence>
<dbReference type="HAMAP" id="MF_01405">
    <property type="entry name" value="Non_canon_purine_NTPase"/>
    <property type="match status" value="1"/>
</dbReference>
<evidence type="ECO:0000256" key="4">
    <source>
        <dbReference type="ARBA" id="ARBA00022723"/>
    </source>
</evidence>
<dbReference type="FunFam" id="3.90.950.10:FF:000001">
    <property type="entry name" value="dITP/XTP pyrophosphatase"/>
    <property type="match status" value="1"/>
</dbReference>
<dbReference type="GO" id="GO:0036220">
    <property type="term" value="F:ITP diphosphatase activity"/>
    <property type="evidence" value="ECO:0007669"/>
    <property type="project" value="UniProtKB-EC"/>
</dbReference>
<evidence type="ECO:0000256" key="3">
    <source>
        <dbReference type="ARBA" id="ARBA00011738"/>
    </source>
</evidence>
<comment type="catalytic activity">
    <reaction evidence="10">
        <text>XTP + H2O = XMP + diphosphate + H(+)</text>
        <dbReference type="Rhea" id="RHEA:28610"/>
        <dbReference type="ChEBI" id="CHEBI:15377"/>
        <dbReference type="ChEBI" id="CHEBI:15378"/>
        <dbReference type="ChEBI" id="CHEBI:33019"/>
        <dbReference type="ChEBI" id="CHEBI:57464"/>
        <dbReference type="ChEBI" id="CHEBI:61314"/>
        <dbReference type="EC" id="3.6.1.66"/>
    </reaction>
</comment>
<keyword evidence="19" id="KW-1185">Reference proteome</keyword>
<reference evidence="20" key="1">
    <citation type="submission" date="2016-11" db="UniProtKB">
        <authorList>
            <consortium name="WormBaseParasite"/>
        </authorList>
    </citation>
    <scope>IDENTIFICATION</scope>
</reference>
<dbReference type="GO" id="GO:0036222">
    <property type="term" value="F:XTP diphosphatase activity"/>
    <property type="evidence" value="ECO:0007669"/>
    <property type="project" value="UniProtKB-ARBA"/>
</dbReference>
<dbReference type="GO" id="GO:0005829">
    <property type="term" value="C:cytosol"/>
    <property type="evidence" value="ECO:0007669"/>
    <property type="project" value="TreeGrafter"/>
</dbReference>
<evidence type="ECO:0000256" key="18">
    <source>
        <dbReference type="SAM" id="MobiDB-lite"/>
    </source>
</evidence>
<dbReference type="InterPro" id="IPR029001">
    <property type="entry name" value="ITPase-like_fam"/>
</dbReference>
<dbReference type="WBParaSite" id="L893_g24089.t1">
    <property type="protein sequence ID" value="L893_g24089.t1"/>
    <property type="gene ID" value="L893_g24089"/>
</dbReference>
<dbReference type="NCBIfam" id="TIGR00042">
    <property type="entry name" value="RdgB/HAM1 family non-canonical purine NTP pyrophosphatase"/>
    <property type="match status" value="1"/>
</dbReference>
<dbReference type="Pfam" id="PF01725">
    <property type="entry name" value="Ham1p_like"/>
    <property type="match status" value="1"/>
</dbReference>
<dbReference type="AlphaFoldDB" id="A0A1I7Z935"/>
<dbReference type="SUPFAM" id="SSF52972">
    <property type="entry name" value="ITPase-like"/>
    <property type="match status" value="1"/>
</dbReference>
<evidence type="ECO:0000256" key="9">
    <source>
        <dbReference type="ARBA" id="ARBA00051875"/>
    </source>
</evidence>
<evidence type="ECO:0000256" key="17">
    <source>
        <dbReference type="RuleBase" id="RU003781"/>
    </source>
</evidence>
<proteinExistence type="inferred from homology"/>
<comment type="cofactor">
    <cofactor evidence="1">
        <name>Mg(2+)</name>
        <dbReference type="ChEBI" id="CHEBI:18420"/>
    </cofactor>
</comment>
<evidence type="ECO:0000256" key="10">
    <source>
        <dbReference type="ARBA" id="ARBA00052017"/>
    </source>
</evidence>
<dbReference type="Proteomes" id="UP000095287">
    <property type="component" value="Unplaced"/>
</dbReference>
<protein>
    <recommendedName>
        <fullName evidence="12">dITP/XTP pyrophosphatase</fullName>
        <ecNumber evidence="11">3.6.1.66</ecNumber>
    </recommendedName>
    <alternativeName>
        <fullName evidence="13">Non-canonical purine NTP pyrophosphatase</fullName>
    </alternativeName>
    <alternativeName>
        <fullName evidence="14">Non-standard purine NTP pyrophosphatase</fullName>
    </alternativeName>
    <alternativeName>
        <fullName evidence="16">Nucleoside-triphosphate diphosphatase</fullName>
    </alternativeName>
    <alternativeName>
        <fullName evidence="15">Nucleoside-triphosphate pyrophosphatase</fullName>
    </alternativeName>
</protein>
<dbReference type="PANTHER" id="PTHR11067:SF9">
    <property type="entry name" value="INOSINE TRIPHOSPHATE PYROPHOSPHATASE"/>
    <property type="match status" value="1"/>
</dbReference>
<comment type="subunit">
    <text evidence="3">Homodimer.</text>
</comment>
<evidence type="ECO:0000256" key="12">
    <source>
        <dbReference type="ARBA" id="ARBA00071289"/>
    </source>
</evidence>
<keyword evidence="7" id="KW-0460">Magnesium</keyword>
<dbReference type="Pfam" id="PF07021">
    <property type="entry name" value="MetW"/>
    <property type="match status" value="1"/>
</dbReference>
<evidence type="ECO:0000256" key="16">
    <source>
        <dbReference type="ARBA" id="ARBA00083635"/>
    </source>
</evidence>
<sequence length="311" mass="34018">MPVSDFMPYTWYNTPNIHFCTFEDFEALCSERRAQVLDRLAVDHMHRHGGDRHLPCQQPGPAGTQGRGLNNPHWRRQIMGRLSSFLLVACLSTTALAADAIKGERKEVFGDTTVHYSTFISTFLQPDIAKAAQLAMLGDTVQLRSIGEFSSVEPEETGLSFVENAILKARNAARISGLPALADDSGLAVDFLGGAPGIYSARYADGQGDAANNAKLLEVLKDVPDAERGAQFVCVLALVRHADDPLPILCEGLWHGRILHQASGAHGFGYDPLFWVPERDCSSAELSPADKNQISHRARAMSLLRQRLGLQ</sequence>
<keyword evidence="4" id="KW-0479">Metal-binding</keyword>
<comment type="similarity">
    <text evidence="2 17">Belongs to the HAM1 NTPase family.</text>
</comment>
<dbReference type="InterPro" id="IPR020922">
    <property type="entry name" value="dITP/XTP_pyrophosphatase"/>
</dbReference>
<dbReference type="InterPro" id="IPR002637">
    <property type="entry name" value="RdgB/HAM1"/>
</dbReference>
<evidence type="ECO:0000256" key="2">
    <source>
        <dbReference type="ARBA" id="ARBA00008023"/>
    </source>
</evidence>
<evidence type="ECO:0000256" key="13">
    <source>
        <dbReference type="ARBA" id="ARBA00075987"/>
    </source>
</evidence>
<keyword evidence="8" id="KW-0546">Nucleotide metabolism</keyword>
<name>A0A1I7Z935_9BILA</name>
<evidence type="ECO:0000256" key="11">
    <source>
        <dbReference type="ARBA" id="ARBA00066468"/>
    </source>
</evidence>
<organism evidence="19 20">
    <name type="scientific">Steinernema glaseri</name>
    <dbReference type="NCBI Taxonomy" id="37863"/>
    <lineage>
        <taxon>Eukaryota</taxon>
        <taxon>Metazoa</taxon>
        <taxon>Ecdysozoa</taxon>
        <taxon>Nematoda</taxon>
        <taxon>Chromadorea</taxon>
        <taxon>Rhabditida</taxon>
        <taxon>Tylenchina</taxon>
        <taxon>Panagrolaimomorpha</taxon>
        <taxon>Strongyloidoidea</taxon>
        <taxon>Steinernematidae</taxon>
        <taxon>Steinernema</taxon>
    </lineage>
</organism>
<evidence type="ECO:0000256" key="15">
    <source>
        <dbReference type="ARBA" id="ARBA00083186"/>
    </source>
</evidence>
<evidence type="ECO:0000256" key="1">
    <source>
        <dbReference type="ARBA" id="ARBA00001946"/>
    </source>
</evidence>
<dbReference type="GO" id="GO:0009117">
    <property type="term" value="P:nucleotide metabolic process"/>
    <property type="evidence" value="ECO:0007669"/>
    <property type="project" value="UniProtKB-KW"/>
</dbReference>
<dbReference type="EC" id="3.6.1.66" evidence="11"/>